<evidence type="ECO:0000313" key="1">
    <source>
        <dbReference type="EMBL" id="KAK1280461.1"/>
    </source>
</evidence>
<proteinExistence type="predicted"/>
<sequence>MKKKKGESNKNEKKRLFSKIKIFGSSKSEKERGGDPDIDEKAVKFIASKKLEWASKSSSIQVHEAEGDRVGDPDIDVQAAKFIAKKKEEWASSSSSTVAVGGRGSVNGEWRRHCSFREGWVPL</sequence>
<reference evidence="1" key="2">
    <citation type="submission" date="2023-06" db="EMBL/GenBank/DDBJ databases">
        <authorList>
            <person name="Ma L."/>
            <person name="Liu K.-W."/>
            <person name="Li Z."/>
            <person name="Hsiao Y.-Y."/>
            <person name="Qi Y."/>
            <person name="Fu T."/>
            <person name="Tang G."/>
            <person name="Zhang D."/>
            <person name="Sun W.-H."/>
            <person name="Liu D.-K."/>
            <person name="Li Y."/>
            <person name="Chen G.-Z."/>
            <person name="Liu X.-D."/>
            <person name="Liao X.-Y."/>
            <person name="Jiang Y.-T."/>
            <person name="Yu X."/>
            <person name="Hao Y."/>
            <person name="Huang J."/>
            <person name="Zhao X.-W."/>
            <person name="Ke S."/>
            <person name="Chen Y.-Y."/>
            <person name="Wu W.-L."/>
            <person name="Hsu J.-L."/>
            <person name="Lin Y.-F."/>
            <person name="Huang M.-D."/>
            <person name="Li C.-Y."/>
            <person name="Huang L."/>
            <person name="Wang Z.-W."/>
            <person name="Zhao X."/>
            <person name="Zhong W.-Y."/>
            <person name="Peng D.-H."/>
            <person name="Ahmad S."/>
            <person name="Lan S."/>
            <person name="Zhang J.-S."/>
            <person name="Tsai W.-C."/>
            <person name="Van De Peer Y."/>
            <person name="Liu Z.-J."/>
        </authorList>
    </citation>
    <scope>NUCLEOTIDE SEQUENCE</scope>
    <source>
        <strain evidence="1">SCP</strain>
        <tissue evidence="1">Leaves</tissue>
    </source>
</reference>
<name>A0AAV9BVW5_ACOGR</name>
<dbReference type="Proteomes" id="UP001179952">
    <property type="component" value="Unassembled WGS sequence"/>
</dbReference>
<protein>
    <submittedName>
        <fullName evidence="1">Uncharacterized protein</fullName>
    </submittedName>
</protein>
<keyword evidence="2" id="KW-1185">Reference proteome</keyword>
<comment type="caution">
    <text evidence="1">The sequence shown here is derived from an EMBL/GenBank/DDBJ whole genome shotgun (WGS) entry which is preliminary data.</text>
</comment>
<accession>A0AAV9BVW5</accession>
<reference evidence="1" key="1">
    <citation type="journal article" date="2023" name="Nat. Commun.">
        <title>Diploid and tetraploid genomes of Acorus and the evolution of monocots.</title>
        <authorList>
            <person name="Ma L."/>
            <person name="Liu K.W."/>
            <person name="Li Z."/>
            <person name="Hsiao Y.Y."/>
            <person name="Qi Y."/>
            <person name="Fu T."/>
            <person name="Tang G.D."/>
            <person name="Zhang D."/>
            <person name="Sun W.H."/>
            <person name="Liu D.K."/>
            <person name="Li Y."/>
            <person name="Chen G.Z."/>
            <person name="Liu X.D."/>
            <person name="Liao X.Y."/>
            <person name="Jiang Y.T."/>
            <person name="Yu X."/>
            <person name="Hao Y."/>
            <person name="Huang J."/>
            <person name="Zhao X.W."/>
            <person name="Ke S."/>
            <person name="Chen Y.Y."/>
            <person name="Wu W.L."/>
            <person name="Hsu J.L."/>
            <person name="Lin Y.F."/>
            <person name="Huang M.D."/>
            <person name="Li C.Y."/>
            <person name="Huang L."/>
            <person name="Wang Z.W."/>
            <person name="Zhao X."/>
            <person name="Zhong W.Y."/>
            <person name="Peng D.H."/>
            <person name="Ahmad S."/>
            <person name="Lan S."/>
            <person name="Zhang J.S."/>
            <person name="Tsai W.C."/>
            <person name="Van de Peer Y."/>
            <person name="Liu Z.J."/>
        </authorList>
    </citation>
    <scope>NUCLEOTIDE SEQUENCE</scope>
    <source>
        <strain evidence="1">SCP</strain>
    </source>
</reference>
<dbReference type="EMBL" id="JAUJYN010000001">
    <property type="protein sequence ID" value="KAK1280461.1"/>
    <property type="molecule type" value="Genomic_DNA"/>
</dbReference>
<evidence type="ECO:0000313" key="2">
    <source>
        <dbReference type="Proteomes" id="UP001179952"/>
    </source>
</evidence>
<organism evidence="1 2">
    <name type="scientific">Acorus gramineus</name>
    <name type="common">Dwarf sweet flag</name>
    <dbReference type="NCBI Taxonomy" id="55184"/>
    <lineage>
        <taxon>Eukaryota</taxon>
        <taxon>Viridiplantae</taxon>
        <taxon>Streptophyta</taxon>
        <taxon>Embryophyta</taxon>
        <taxon>Tracheophyta</taxon>
        <taxon>Spermatophyta</taxon>
        <taxon>Magnoliopsida</taxon>
        <taxon>Liliopsida</taxon>
        <taxon>Acoraceae</taxon>
        <taxon>Acorus</taxon>
    </lineage>
</organism>
<dbReference type="AlphaFoldDB" id="A0AAV9BVW5"/>
<gene>
    <name evidence="1" type="ORF">QJS04_geneDACA004707</name>
</gene>